<evidence type="ECO:0000313" key="3">
    <source>
        <dbReference type="EMBL" id="GLC30972.1"/>
    </source>
</evidence>
<gene>
    <name evidence="3" type="ORF">bsdE14_23820</name>
</gene>
<organism evidence="3 4">
    <name type="scientific">Clostridium omnivorum</name>
    <dbReference type="NCBI Taxonomy" id="1604902"/>
    <lineage>
        <taxon>Bacteria</taxon>
        <taxon>Bacillati</taxon>
        <taxon>Bacillota</taxon>
        <taxon>Clostridia</taxon>
        <taxon>Eubacteriales</taxon>
        <taxon>Clostridiaceae</taxon>
        <taxon>Clostridium</taxon>
    </lineage>
</organism>
<comment type="caution">
    <text evidence="3">The sequence shown here is derived from an EMBL/GenBank/DDBJ whole genome shotgun (WGS) entry which is preliminary data.</text>
</comment>
<evidence type="ECO:0000259" key="2">
    <source>
        <dbReference type="Pfam" id="PF15532"/>
    </source>
</evidence>
<accession>A0ABQ5N6V1</accession>
<name>A0ABQ5N6V1_9CLOT</name>
<feature type="compositionally biased region" description="Gly residues" evidence="1">
    <location>
        <begin position="142"/>
        <end position="152"/>
    </location>
</feature>
<proteinExistence type="predicted"/>
<evidence type="ECO:0000313" key="4">
    <source>
        <dbReference type="Proteomes" id="UP001208567"/>
    </source>
</evidence>
<dbReference type="Pfam" id="PF15532">
    <property type="entry name" value="Ntox30"/>
    <property type="match status" value="1"/>
</dbReference>
<keyword evidence="4" id="KW-1185">Reference proteome</keyword>
<feature type="compositionally biased region" description="Polar residues" evidence="1">
    <location>
        <begin position="120"/>
        <end position="132"/>
    </location>
</feature>
<sequence length="248" mass="27020">MAFGSVELGTGNVGDFSNLEGASIKEIFSRIPADAVDVGFKPEPGRIEAGYKFRWTDASGIKYEIHGHSADANAPTGSNGANGWTVRIQKSGGGIGGKWWLSKDGTTWYKDNVGNERSPAYNSSAWNDTHIPTQDLDDDDFNGGGSGGGGSKGKFEPNTFLEETLNKIVPMKEWWQRPRGEVISVSNWYEYGTRVSFLEKNGTISNYMMRGKMFKPMGNENGVYIMPVNPSGLPSIVPYPSVSPALVY</sequence>
<protein>
    <recommendedName>
        <fullName evidence="2">Bacterial toxin 30 domain-containing protein</fullName>
    </recommendedName>
</protein>
<dbReference type="Proteomes" id="UP001208567">
    <property type="component" value="Unassembled WGS sequence"/>
</dbReference>
<feature type="domain" description="Bacterial toxin 30" evidence="2">
    <location>
        <begin position="26"/>
        <end position="133"/>
    </location>
</feature>
<evidence type="ECO:0000256" key="1">
    <source>
        <dbReference type="SAM" id="MobiDB-lite"/>
    </source>
</evidence>
<dbReference type="EMBL" id="BRXR01000001">
    <property type="protein sequence ID" value="GLC30972.1"/>
    <property type="molecule type" value="Genomic_DNA"/>
</dbReference>
<feature type="region of interest" description="Disordered" evidence="1">
    <location>
        <begin position="120"/>
        <end position="157"/>
    </location>
</feature>
<dbReference type="InterPro" id="IPR029111">
    <property type="entry name" value="Ntox30"/>
</dbReference>
<reference evidence="3 4" key="1">
    <citation type="journal article" date="2024" name="Int. J. Syst. Evol. Microbiol.">
        <title>Clostridium omnivorum sp. nov., isolated from anoxic soil under the treatment of reductive soil disinfestation.</title>
        <authorList>
            <person name="Ueki A."/>
            <person name="Tonouchi A."/>
            <person name="Kaku N."/>
            <person name="Honma S."/>
            <person name="Ueki K."/>
        </authorList>
    </citation>
    <scope>NUCLEOTIDE SEQUENCE [LARGE SCALE GENOMIC DNA]</scope>
    <source>
        <strain evidence="3 4">E14</strain>
    </source>
</reference>
<dbReference type="RefSeq" id="WP_264850247.1">
    <property type="nucleotide sequence ID" value="NZ_BRXR01000001.1"/>
</dbReference>